<keyword evidence="3" id="KW-1185">Reference proteome</keyword>
<organism evidence="2 3">
    <name type="scientific">Neolewinella antarctica</name>
    <dbReference type="NCBI Taxonomy" id="442734"/>
    <lineage>
        <taxon>Bacteria</taxon>
        <taxon>Pseudomonadati</taxon>
        <taxon>Bacteroidota</taxon>
        <taxon>Saprospiria</taxon>
        <taxon>Saprospirales</taxon>
        <taxon>Lewinellaceae</taxon>
        <taxon>Neolewinella</taxon>
    </lineage>
</organism>
<evidence type="ECO:0000313" key="3">
    <source>
        <dbReference type="Proteomes" id="UP000770785"/>
    </source>
</evidence>
<proteinExistence type="predicted"/>
<name>A0ABX0XDF7_9BACT</name>
<keyword evidence="1" id="KW-0732">Signal</keyword>
<comment type="caution">
    <text evidence="2">The sequence shown here is derived from an EMBL/GenBank/DDBJ whole genome shotgun (WGS) entry which is preliminary data.</text>
</comment>
<evidence type="ECO:0000313" key="2">
    <source>
        <dbReference type="EMBL" id="NJC26944.1"/>
    </source>
</evidence>
<reference evidence="2 3" key="1">
    <citation type="submission" date="2020-03" db="EMBL/GenBank/DDBJ databases">
        <title>Genomic Encyclopedia of Type Strains, Phase IV (KMG-IV): sequencing the most valuable type-strain genomes for metagenomic binning, comparative biology and taxonomic classification.</title>
        <authorList>
            <person name="Goeker M."/>
        </authorList>
    </citation>
    <scope>NUCLEOTIDE SEQUENCE [LARGE SCALE GENOMIC DNA]</scope>
    <source>
        <strain evidence="2 3">DSM 105096</strain>
    </source>
</reference>
<dbReference type="Proteomes" id="UP000770785">
    <property type="component" value="Unassembled WGS sequence"/>
</dbReference>
<sequence>MRLLTILLLALISVILHAQEYEVPQGVIYEQDSDYSAQHDNVVAAVNYLLETSMDQIPPKRLRAQVFVLEWLTGTFTLNTPIGRDIVPFRNCTECFVMFMAAHAKHTILNEDGNEGAVNYAAVKDVMAFYDKNIDALLRCEELEEFKMLEAEGVLEAKIVAASN</sequence>
<feature type="chain" id="PRO_5046050023" evidence="1">
    <location>
        <begin position="19"/>
        <end position="164"/>
    </location>
</feature>
<protein>
    <submittedName>
        <fullName evidence="2">Uncharacterized protein</fullName>
    </submittedName>
</protein>
<evidence type="ECO:0000256" key="1">
    <source>
        <dbReference type="SAM" id="SignalP"/>
    </source>
</evidence>
<gene>
    <name evidence="2" type="ORF">GGR27_002454</name>
</gene>
<feature type="signal peptide" evidence="1">
    <location>
        <begin position="1"/>
        <end position="18"/>
    </location>
</feature>
<dbReference type="RefSeq" id="WP_168037695.1">
    <property type="nucleotide sequence ID" value="NZ_JAATJH010000003.1"/>
</dbReference>
<dbReference type="EMBL" id="JAATJH010000003">
    <property type="protein sequence ID" value="NJC26944.1"/>
    <property type="molecule type" value="Genomic_DNA"/>
</dbReference>
<accession>A0ABX0XDF7</accession>